<feature type="domain" description="EH" evidence="2">
    <location>
        <begin position="443"/>
        <end position="508"/>
    </location>
</feature>
<dbReference type="PROSITE" id="PS50020">
    <property type="entry name" value="WW_DOMAIN_2"/>
    <property type="match status" value="1"/>
</dbReference>
<proteinExistence type="predicted"/>
<reference evidence="3" key="1">
    <citation type="submission" date="2023-10" db="EMBL/GenBank/DDBJ databases">
        <authorList>
            <person name="Chen Y."/>
            <person name="Shah S."/>
            <person name="Dougan E. K."/>
            <person name="Thang M."/>
            <person name="Chan C."/>
        </authorList>
    </citation>
    <scope>NUCLEOTIDE SEQUENCE [LARGE SCALE GENOMIC DNA]</scope>
</reference>
<dbReference type="InterPro" id="IPR001202">
    <property type="entry name" value="WW_dom"/>
</dbReference>
<dbReference type="PROSITE" id="PS50031">
    <property type="entry name" value="EH"/>
    <property type="match status" value="1"/>
</dbReference>
<keyword evidence="4" id="KW-1185">Reference proteome</keyword>
<dbReference type="Pfam" id="PF00397">
    <property type="entry name" value="WW"/>
    <property type="match status" value="1"/>
</dbReference>
<evidence type="ECO:0000313" key="4">
    <source>
        <dbReference type="Proteomes" id="UP001189429"/>
    </source>
</evidence>
<dbReference type="Proteomes" id="UP001189429">
    <property type="component" value="Unassembled WGS sequence"/>
</dbReference>
<feature type="domain" description="WW" evidence="1">
    <location>
        <begin position="344"/>
        <end position="371"/>
    </location>
</feature>
<evidence type="ECO:0008006" key="5">
    <source>
        <dbReference type="Google" id="ProtNLM"/>
    </source>
</evidence>
<dbReference type="SUPFAM" id="SSF47473">
    <property type="entry name" value="EF-hand"/>
    <property type="match status" value="1"/>
</dbReference>
<feature type="non-terminal residue" evidence="3">
    <location>
        <position position="532"/>
    </location>
</feature>
<dbReference type="InterPro" id="IPR036020">
    <property type="entry name" value="WW_dom_sf"/>
</dbReference>
<dbReference type="InterPro" id="IPR000261">
    <property type="entry name" value="EH_dom"/>
</dbReference>
<evidence type="ECO:0000259" key="1">
    <source>
        <dbReference type="PROSITE" id="PS50020"/>
    </source>
</evidence>
<sequence length="532" mass="57441">MADEWPNWTNVEEIVKKEKFMSGNEEFTAFNKKVLKASPEEIAEQVEHAEAMWHFLIGFAGCKKIYKSKILQVFNKLMQVPSWVAVWEAQSGPLGDKFKALHADLQAALAVQSPVIMKSISPMAMASINQVSAMDRPEEIGRAMERDRLVDEIRKEAGPTNEAFGNDGGGGEASELSALQDGIDAVIALAGRTDGSVATLNRLRIGCIQCAGHEANFRQESKHAPEVFGFLLAFARREPASIHLVAEVMNPIMASPSWASVLEGNVILQESLRGLTADAQAALGLQSEALMKLISDDGRRKASGGEVSDKVKGVADKMKSIRWAADATAGEAARPSSPVKGHEWKAARTPEGHTYYFNAKTRESTWERPASLGGPHVYSVGEAVEVWSNSQRKWGRGVVEKVEGGTVTAEFTLPGGSAAKKELPATHKDLRPAEGGPAWPPDEEAAYRRLFDSLAGAPDAKPTAAVVEALRKSGLTSRALGQVWAVANPGNKADLGFEEFAKCCRLVAHCQAMAGSPVLAEADRPLRVKLRE</sequence>
<dbReference type="Pfam" id="PF12763">
    <property type="entry name" value="EH"/>
    <property type="match status" value="1"/>
</dbReference>
<dbReference type="EMBL" id="CAUYUJ010020278">
    <property type="protein sequence ID" value="CAK0897059.1"/>
    <property type="molecule type" value="Genomic_DNA"/>
</dbReference>
<dbReference type="SUPFAM" id="SSF51045">
    <property type="entry name" value="WW domain"/>
    <property type="match status" value="1"/>
</dbReference>
<accession>A0ABN9XC41</accession>
<protein>
    <recommendedName>
        <fullName evidence="5">WW domain-containing protein</fullName>
    </recommendedName>
</protein>
<dbReference type="PROSITE" id="PS01159">
    <property type="entry name" value="WW_DOMAIN_1"/>
    <property type="match status" value="1"/>
</dbReference>
<dbReference type="SMART" id="SM00027">
    <property type="entry name" value="EH"/>
    <property type="match status" value="1"/>
</dbReference>
<name>A0ABN9XC41_9DINO</name>
<organism evidence="3 4">
    <name type="scientific">Prorocentrum cordatum</name>
    <dbReference type="NCBI Taxonomy" id="2364126"/>
    <lineage>
        <taxon>Eukaryota</taxon>
        <taxon>Sar</taxon>
        <taxon>Alveolata</taxon>
        <taxon>Dinophyceae</taxon>
        <taxon>Prorocentrales</taxon>
        <taxon>Prorocentraceae</taxon>
        <taxon>Prorocentrum</taxon>
    </lineage>
</organism>
<dbReference type="Gene3D" id="1.10.238.10">
    <property type="entry name" value="EF-hand"/>
    <property type="match status" value="1"/>
</dbReference>
<evidence type="ECO:0000313" key="3">
    <source>
        <dbReference type="EMBL" id="CAK0897059.1"/>
    </source>
</evidence>
<comment type="caution">
    <text evidence="3">The sequence shown here is derived from an EMBL/GenBank/DDBJ whole genome shotgun (WGS) entry which is preliminary data.</text>
</comment>
<dbReference type="Gene3D" id="2.20.70.10">
    <property type="match status" value="1"/>
</dbReference>
<dbReference type="SMART" id="SM00456">
    <property type="entry name" value="WW"/>
    <property type="match status" value="1"/>
</dbReference>
<dbReference type="InterPro" id="IPR011992">
    <property type="entry name" value="EF-hand-dom_pair"/>
</dbReference>
<dbReference type="CDD" id="cd00201">
    <property type="entry name" value="WW"/>
    <property type="match status" value="1"/>
</dbReference>
<gene>
    <name evidence="3" type="ORF">PCOR1329_LOCUS75347</name>
</gene>
<evidence type="ECO:0000259" key="2">
    <source>
        <dbReference type="PROSITE" id="PS50031"/>
    </source>
</evidence>